<dbReference type="PROSITE" id="PS50943">
    <property type="entry name" value="HTH_CROC1"/>
    <property type="match status" value="1"/>
</dbReference>
<dbReference type="InterPro" id="IPR010982">
    <property type="entry name" value="Lambda_DNA-bd_dom_sf"/>
</dbReference>
<organism evidence="2 3">
    <name type="scientific">Neglectibacter timonensis</name>
    <dbReference type="NCBI Taxonomy" id="1776382"/>
    <lineage>
        <taxon>Bacteria</taxon>
        <taxon>Bacillati</taxon>
        <taxon>Bacillota</taxon>
        <taxon>Clostridia</taxon>
        <taxon>Eubacteriales</taxon>
        <taxon>Oscillospiraceae</taxon>
        <taxon>Neglectibacter</taxon>
    </lineage>
</organism>
<dbReference type="PANTHER" id="PTHR37301">
    <property type="entry name" value="DNA-BINDING PROTEIN-RELATED"/>
    <property type="match status" value="1"/>
</dbReference>
<dbReference type="Proteomes" id="UP001524473">
    <property type="component" value="Unassembled WGS sequence"/>
</dbReference>
<dbReference type="SMART" id="SM00530">
    <property type="entry name" value="HTH_XRE"/>
    <property type="match status" value="1"/>
</dbReference>
<keyword evidence="3" id="KW-1185">Reference proteome</keyword>
<reference evidence="2 3" key="1">
    <citation type="submission" date="2022-06" db="EMBL/GenBank/DDBJ databases">
        <title>Isolation of gut microbiota from human fecal samples.</title>
        <authorList>
            <person name="Pamer E.G."/>
            <person name="Barat B."/>
            <person name="Waligurski E."/>
            <person name="Medina S."/>
            <person name="Paddock L."/>
            <person name="Mostad J."/>
        </authorList>
    </citation>
    <scope>NUCLEOTIDE SEQUENCE [LARGE SCALE GENOMIC DNA]</scope>
    <source>
        <strain evidence="2 3">DFI.9.73</strain>
    </source>
</reference>
<name>A0ABT1S1I1_9FIRM</name>
<accession>A0ABT1S1I1</accession>
<dbReference type="InterPro" id="IPR001387">
    <property type="entry name" value="Cro/C1-type_HTH"/>
</dbReference>
<evidence type="ECO:0000259" key="1">
    <source>
        <dbReference type="PROSITE" id="PS50943"/>
    </source>
</evidence>
<evidence type="ECO:0000313" key="3">
    <source>
        <dbReference type="Proteomes" id="UP001524473"/>
    </source>
</evidence>
<dbReference type="SUPFAM" id="SSF47413">
    <property type="entry name" value="lambda repressor-like DNA-binding domains"/>
    <property type="match status" value="1"/>
</dbReference>
<evidence type="ECO:0000313" key="2">
    <source>
        <dbReference type="EMBL" id="MCQ4840801.1"/>
    </source>
</evidence>
<protein>
    <submittedName>
        <fullName evidence="2">Helix-turn-helix transcriptional regulator</fullName>
    </submittedName>
</protein>
<dbReference type="Gene3D" id="1.10.260.40">
    <property type="entry name" value="lambda repressor-like DNA-binding domains"/>
    <property type="match status" value="1"/>
</dbReference>
<dbReference type="Pfam" id="PF13443">
    <property type="entry name" value="HTH_26"/>
    <property type="match status" value="1"/>
</dbReference>
<dbReference type="PANTHER" id="PTHR37301:SF1">
    <property type="entry name" value="DNA-BINDING PROTEIN"/>
    <property type="match status" value="1"/>
</dbReference>
<gene>
    <name evidence="2" type="ORF">NE695_12875</name>
</gene>
<dbReference type="GeneID" id="90532048"/>
<comment type="caution">
    <text evidence="2">The sequence shown here is derived from an EMBL/GenBank/DDBJ whole genome shotgun (WGS) entry which is preliminary data.</text>
</comment>
<sequence length="82" mass="9503">MEAYGKIAIHLEELLADRKISKKKFSELAHMQRTQINNYCKNRLTRFDADVLARMCTVLNCQPGDILTFVPFSPQEDSEQKN</sequence>
<proteinExistence type="predicted"/>
<dbReference type="RefSeq" id="WP_066862881.1">
    <property type="nucleotide sequence ID" value="NZ_CABKVV010000013.1"/>
</dbReference>
<feature type="domain" description="HTH cro/C1-type" evidence="1">
    <location>
        <begin position="11"/>
        <end position="66"/>
    </location>
</feature>
<dbReference type="EMBL" id="JANFZH010000031">
    <property type="protein sequence ID" value="MCQ4840801.1"/>
    <property type="molecule type" value="Genomic_DNA"/>
</dbReference>